<protein>
    <submittedName>
        <fullName evidence="3">SH3 domain-containing protein</fullName>
    </submittedName>
</protein>
<gene>
    <name evidence="3" type="ORF">EV211_1523</name>
</gene>
<dbReference type="AlphaFoldDB" id="A0A4R6PWY3"/>
<proteinExistence type="predicted"/>
<feature type="signal peptide" evidence="1">
    <location>
        <begin position="1"/>
        <end position="24"/>
    </location>
</feature>
<dbReference type="Pfam" id="PF08239">
    <property type="entry name" value="SH3_3"/>
    <property type="match status" value="1"/>
</dbReference>
<dbReference type="PROSITE" id="PS51781">
    <property type="entry name" value="SH3B"/>
    <property type="match status" value="1"/>
</dbReference>
<evidence type="ECO:0000259" key="2">
    <source>
        <dbReference type="PROSITE" id="PS51781"/>
    </source>
</evidence>
<name>A0A4R6PWY3_9FIRM</name>
<dbReference type="Gene3D" id="2.30.30.40">
    <property type="entry name" value="SH3 Domains"/>
    <property type="match status" value="1"/>
</dbReference>
<dbReference type="InterPro" id="IPR003646">
    <property type="entry name" value="SH3-like_bac-type"/>
</dbReference>
<keyword evidence="1" id="KW-0732">Signal</keyword>
<dbReference type="OrthoDB" id="1690999at2"/>
<dbReference type="EMBL" id="SNXO01000052">
    <property type="protein sequence ID" value="TDP47700.1"/>
    <property type="molecule type" value="Genomic_DNA"/>
</dbReference>
<feature type="domain" description="SH3b" evidence="2">
    <location>
        <begin position="298"/>
        <end position="363"/>
    </location>
</feature>
<reference evidence="3 4" key="1">
    <citation type="submission" date="2019-03" db="EMBL/GenBank/DDBJ databases">
        <title>Genomic Encyclopedia of Type Strains, Phase IV (KMG-IV): sequencing the most valuable type-strain genomes for metagenomic binning, comparative biology and taxonomic classification.</title>
        <authorList>
            <person name="Goeker M."/>
        </authorList>
    </citation>
    <scope>NUCLEOTIDE SEQUENCE [LARGE SCALE GENOMIC DNA]</scope>
    <source>
        <strain evidence="3 4">DSM 28287</strain>
    </source>
</reference>
<evidence type="ECO:0000313" key="4">
    <source>
        <dbReference type="Proteomes" id="UP000295500"/>
    </source>
</evidence>
<keyword evidence="4" id="KW-1185">Reference proteome</keyword>
<dbReference type="SMART" id="SM00287">
    <property type="entry name" value="SH3b"/>
    <property type="match status" value="1"/>
</dbReference>
<dbReference type="RefSeq" id="WP_133529257.1">
    <property type="nucleotide sequence ID" value="NZ_SNXO01000052.1"/>
</dbReference>
<feature type="chain" id="PRO_5020583288" evidence="1">
    <location>
        <begin position="25"/>
        <end position="573"/>
    </location>
</feature>
<evidence type="ECO:0000256" key="1">
    <source>
        <dbReference type="SAM" id="SignalP"/>
    </source>
</evidence>
<evidence type="ECO:0000313" key="3">
    <source>
        <dbReference type="EMBL" id="TDP47700.1"/>
    </source>
</evidence>
<sequence length="573" mass="63460">MRKKTGRVLSLVLSLALVGTIFMAQPISVSASDSQSFDTFKKTQLSKVYPDIKVIAKGYVQKNGKISTYWAKDTQMYSNVKAYALPSGMTSIQGVEIDSKYKPDKNAQKWQDYLQSKGFYRLNSDFYKDCAYYATVTDPLKIVAYDKNYVYYWSEGFLDTSAGFILQCTTGNFNTVHVPGFYKLERKNVWIDAGKNYVTGSEPASIGTGTISYSAGILPEPGDSATGAVWALGVNKKIDVISAEKVAANNTSGNTYYKVKFRNTSNGTAGYCGRVGTYYVNSRYLNLRLNGETTPEILGTATVKPSPYVGINAREEKDLNSKSIGLLGNGAKIDIISRDSDWAKVYFSGQVGYMQSKYLKNFAYTPYTASVTKLSVGSVDNSNPVVTWEGNSSDCSYKLILGKFSNAASNAALRKKMATIDKYEGTSFTVADKYFTSTSAGKMTYLYVYPQKKMADGAVVTGTKATKIAVFKPVERKLTANSLHKMGNKLYYTIGKSTGGRPTLYSEVKCSTKKNMKSAKVVSRISKGTVIISGLKKNKTYYFQRRYYYKYEAGDQTFTQYGAWSNILKKKIK</sequence>
<organism evidence="3 4">
    <name type="scientific">Aminicella lysinilytica</name>
    <dbReference type="NCBI Taxonomy" id="433323"/>
    <lineage>
        <taxon>Bacteria</taxon>
        <taxon>Bacillati</taxon>
        <taxon>Bacillota</taxon>
        <taxon>Clostridia</taxon>
        <taxon>Peptostreptococcales</taxon>
        <taxon>Anaerovoracaceae</taxon>
        <taxon>Aminicella</taxon>
    </lineage>
</organism>
<comment type="caution">
    <text evidence="3">The sequence shown here is derived from an EMBL/GenBank/DDBJ whole genome shotgun (WGS) entry which is preliminary data.</text>
</comment>
<accession>A0A4R6PWY3</accession>
<dbReference type="Proteomes" id="UP000295500">
    <property type="component" value="Unassembled WGS sequence"/>
</dbReference>